<feature type="domain" description="Phosphoenolpyruvate carboxykinase C-terminal P-loop" evidence="1">
    <location>
        <begin position="2"/>
        <end position="281"/>
    </location>
</feature>
<dbReference type="PANTHER" id="PTHR11561">
    <property type="entry name" value="PHOSPHOENOLPYRUVATE CARBOXYKINASE"/>
    <property type="match status" value="1"/>
</dbReference>
<dbReference type="GO" id="GO:0004613">
    <property type="term" value="F:phosphoenolpyruvate carboxykinase (GTP) activity"/>
    <property type="evidence" value="ECO:0007669"/>
    <property type="project" value="TreeGrafter"/>
</dbReference>
<dbReference type="GO" id="GO:0005829">
    <property type="term" value="C:cytosol"/>
    <property type="evidence" value="ECO:0007669"/>
    <property type="project" value="TreeGrafter"/>
</dbReference>
<dbReference type="SUPFAM" id="SSF53795">
    <property type="entry name" value="PEP carboxykinase-like"/>
    <property type="match status" value="1"/>
</dbReference>
<dbReference type="InterPro" id="IPR013035">
    <property type="entry name" value="PEP_carboxykinase_C"/>
</dbReference>
<name>X1F599_9ZZZZ</name>
<dbReference type="GO" id="GO:0071333">
    <property type="term" value="P:cellular response to glucose stimulus"/>
    <property type="evidence" value="ECO:0007669"/>
    <property type="project" value="TreeGrafter"/>
</dbReference>
<dbReference type="GO" id="GO:0042594">
    <property type="term" value="P:response to starvation"/>
    <property type="evidence" value="ECO:0007669"/>
    <property type="project" value="TreeGrafter"/>
</dbReference>
<dbReference type="GO" id="GO:0005525">
    <property type="term" value="F:GTP binding"/>
    <property type="evidence" value="ECO:0007669"/>
    <property type="project" value="InterPro"/>
</dbReference>
<dbReference type="Gene3D" id="3.90.228.20">
    <property type="match status" value="1"/>
</dbReference>
<dbReference type="EMBL" id="BARU01011013">
    <property type="protein sequence ID" value="GAH40112.1"/>
    <property type="molecule type" value="Genomic_DNA"/>
</dbReference>
<dbReference type="InterPro" id="IPR008209">
    <property type="entry name" value="PEP_carboxykinase_GTP"/>
</dbReference>
<dbReference type="GO" id="GO:0019543">
    <property type="term" value="P:propionate catabolic process"/>
    <property type="evidence" value="ECO:0007669"/>
    <property type="project" value="TreeGrafter"/>
</dbReference>
<dbReference type="InterPro" id="IPR035077">
    <property type="entry name" value="PEP_carboxykinase_GTP_C"/>
</dbReference>
<reference evidence="2" key="1">
    <citation type="journal article" date="2014" name="Front. Microbiol.">
        <title>High frequency of phylogenetically diverse reductive dehalogenase-homologous genes in deep subseafloor sedimentary metagenomes.</title>
        <authorList>
            <person name="Kawai M."/>
            <person name="Futagami T."/>
            <person name="Toyoda A."/>
            <person name="Takaki Y."/>
            <person name="Nishi S."/>
            <person name="Hori S."/>
            <person name="Arai W."/>
            <person name="Tsubouchi T."/>
            <person name="Morono Y."/>
            <person name="Uchiyama I."/>
            <person name="Ito T."/>
            <person name="Fujiyama A."/>
            <person name="Inagaki F."/>
            <person name="Takami H."/>
        </authorList>
    </citation>
    <scope>NUCLEOTIDE SEQUENCE</scope>
    <source>
        <strain evidence="2">Expedition CK06-06</strain>
    </source>
</reference>
<dbReference type="GO" id="GO:0006094">
    <property type="term" value="P:gluconeogenesis"/>
    <property type="evidence" value="ECO:0007669"/>
    <property type="project" value="InterPro"/>
</dbReference>
<protein>
    <recommendedName>
        <fullName evidence="1">Phosphoenolpyruvate carboxykinase C-terminal P-loop domain-containing protein</fullName>
    </recommendedName>
</protein>
<evidence type="ECO:0000313" key="2">
    <source>
        <dbReference type="EMBL" id="GAH40112.1"/>
    </source>
</evidence>
<dbReference type="Pfam" id="PF00821">
    <property type="entry name" value="PEPCK_GTP"/>
    <property type="match status" value="1"/>
</dbReference>
<dbReference type="GO" id="GO:0033993">
    <property type="term" value="P:response to lipid"/>
    <property type="evidence" value="ECO:0007669"/>
    <property type="project" value="TreeGrafter"/>
</dbReference>
<gene>
    <name evidence="2" type="ORF">S03H2_20811</name>
</gene>
<organism evidence="2">
    <name type="scientific">marine sediment metagenome</name>
    <dbReference type="NCBI Taxonomy" id="412755"/>
    <lineage>
        <taxon>unclassified sequences</taxon>
        <taxon>metagenomes</taxon>
        <taxon>ecological metagenomes</taxon>
    </lineage>
</organism>
<dbReference type="AlphaFoldDB" id="X1F599"/>
<dbReference type="GO" id="GO:0030145">
    <property type="term" value="F:manganese ion binding"/>
    <property type="evidence" value="ECO:0007669"/>
    <property type="project" value="TreeGrafter"/>
</dbReference>
<evidence type="ECO:0000259" key="1">
    <source>
        <dbReference type="Pfam" id="PF00821"/>
    </source>
</evidence>
<comment type="caution">
    <text evidence="2">The sequence shown here is derived from an EMBL/GenBank/DDBJ whole genome shotgun (WGS) entry which is preliminary data.</text>
</comment>
<feature type="non-terminal residue" evidence="2">
    <location>
        <position position="283"/>
    </location>
</feature>
<feature type="non-terminal residue" evidence="2">
    <location>
        <position position="1"/>
    </location>
</feature>
<accession>X1F599</accession>
<dbReference type="GO" id="GO:0006107">
    <property type="term" value="P:oxaloacetate metabolic process"/>
    <property type="evidence" value="ECO:0007669"/>
    <property type="project" value="TreeGrafter"/>
</dbReference>
<dbReference type="PANTHER" id="PTHR11561:SF0">
    <property type="entry name" value="PHOSPHOENOLPYRUVATE CARBOXYKINASE [GTP]-RELATED"/>
    <property type="match status" value="1"/>
</dbReference>
<sequence length="283" mass="32062">LIVGDDIAYLRMWEDGYTHAVNIEKGIFGIIKDVNPKNDPVIYEALITPRELIYSNVLIKNGKPYWLGMGKDHPKEGFNYSGNWFEGKTDENGNNILHAHPNARYTINLTDLSNCDPKLEDPNGVPIHGILYGGRDSDTMPPVVESLSWEYGIFMGATIESETTSATLGAVGVRKASPMANLDFLVVPLGKYLKNHRKFGNRLKYCPKVFSTNYFLKGKDGKYLNGMLDKKIWVIWAEGRTQGDFDAIETPIGYLPKYDDLKALFKLELDKDYSQEDYTEQFK</sequence>
<dbReference type="GO" id="GO:0046327">
    <property type="term" value="P:glycerol biosynthetic process from pyruvate"/>
    <property type="evidence" value="ECO:0007669"/>
    <property type="project" value="TreeGrafter"/>
</dbReference>
<proteinExistence type="predicted"/>